<name>A0A3L9YDT7_9FLAO</name>
<organism evidence="2 3">
    <name type="scientific">Ulvibacter antarcticus</name>
    <dbReference type="NCBI Taxonomy" id="442714"/>
    <lineage>
        <taxon>Bacteria</taxon>
        <taxon>Pseudomonadati</taxon>
        <taxon>Bacteroidota</taxon>
        <taxon>Flavobacteriia</taxon>
        <taxon>Flavobacteriales</taxon>
        <taxon>Flavobacteriaceae</taxon>
        <taxon>Ulvibacter</taxon>
    </lineage>
</organism>
<evidence type="ECO:0000313" key="2">
    <source>
        <dbReference type="EMBL" id="RMA56305.1"/>
    </source>
</evidence>
<dbReference type="EMBL" id="REFC01000018">
    <property type="protein sequence ID" value="RMA56305.1"/>
    <property type="molecule type" value="Genomic_DNA"/>
</dbReference>
<evidence type="ECO:0000256" key="1">
    <source>
        <dbReference type="SAM" id="Phobius"/>
    </source>
</evidence>
<accession>A0A3L9YDT7</accession>
<keyword evidence="1" id="KW-0472">Membrane</keyword>
<evidence type="ECO:0000313" key="3">
    <source>
        <dbReference type="Proteomes" id="UP000271339"/>
    </source>
</evidence>
<dbReference type="Proteomes" id="UP000271339">
    <property type="component" value="Unassembled WGS sequence"/>
</dbReference>
<proteinExistence type="predicted"/>
<reference evidence="2 3" key="1">
    <citation type="submission" date="2018-10" db="EMBL/GenBank/DDBJ databases">
        <title>Genomic Encyclopedia of Archaeal and Bacterial Type Strains, Phase II (KMG-II): from individual species to whole genera.</title>
        <authorList>
            <person name="Goeker M."/>
        </authorList>
    </citation>
    <scope>NUCLEOTIDE SEQUENCE [LARGE SCALE GENOMIC DNA]</scope>
    <source>
        <strain evidence="2 3">DSM 23424</strain>
    </source>
</reference>
<dbReference type="AlphaFoldDB" id="A0A3L9YDT7"/>
<feature type="transmembrane region" description="Helical" evidence="1">
    <location>
        <begin position="12"/>
        <end position="29"/>
    </location>
</feature>
<dbReference type="InterPro" id="IPR045749">
    <property type="entry name" value="DUF6090"/>
</dbReference>
<sequence length="228" mass="26564">MLTENKFSKYLLYAIGEILLVMIGILLAFQVNKWNEIKKDNILQKNLLKEIKIGLISDLKDVTSNIERQQEILTNQQLIINWIQSDKEYQDTIAKSLADSYQGTYFGANDGPYETLKQIGLRRIQNDSLRNQISNLYNIVYPLYRKFDDIYAENQMGMFGKSSEHLSEITWSQLITINDIDRFKSDNKYLFAMKTTKNIGKILINLGMIPTKNSIEFTLELIEQELEE</sequence>
<dbReference type="Pfam" id="PF19578">
    <property type="entry name" value="DUF6090"/>
    <property type="match status" value="1"/>
</dbReference>
<protein>
    <submittedName>
        <fullName evidence="2">Uncharacterized protein</fullName>
    </submittedName>
</protein>
<keyword evidence="1" id="KW-0812">Transmembrane</keyword>
<keyword evidence="1" id="KW-1133">Transmembrane helix</keyword>
<keyword evidence="3" id="KW-1185">Reference proteome</keyword>
<gene>
    <name evidence="2" type="ORF">BXY75_3427</name>
</gene>
<comment type="caution">
    <text evidence="2">The sequence shown here is derived from an EMBL/GenBank/DDBJ whole genome shotgun (WGS) entry which is preliminary data.</text>
</comment>